<dbReference type="OrthoDB" id="8564695at2"/>
<dbReference type="HOGENOM" id="CLU_065989_0_0_7"/>
<dbReference type="EMBL" id="CP000113">
    <property type="protein sequence ID" value="ABF92898.1"/>
    <property type="molecule type" value="Genomic_DNA"/>
</dbReference>
<dbReference type="Proteomes" id="UP000002402">
    <property type="component" value="Chromosome"/>
</dbReference>
<dbReference type="STRING" id="246197.MXAN_5146"/>
<organism evidence="1 2">
    <name type="scientific">Myxococcus xanthus (strain DK1622)</name>
    <dbReference type="NCBI Taxonomy" id="246197"/>
    <lineage>
        <taxon>Bacteria</taxon>
        <taxon>Pseudomonadati</taxon>
        <taxon>Myxococcota</taxon>
        <taxon>Myxococcia</taxon>
        <taxon>Myxococcales</taxon>
        <taxon>Cystobacterineae</taxon>
        <taxon>Myxococcaceae</taxon>
        <taxon>Myxococcus</taxon>
    </lineage>
</organism>
<proteinExistence type="predicted"/>
<reference evidence="1 2" key="1">
    <citation type="journal article" date="2006" name="Proc. Natl. Acad. Sci. U.S.A.">
        <title>Evolution of sensory complexity recorded in a myxobacterial genome.</title>
        <authorList>
            <person name="Goldman B.S."/>
            <person name="Nierman W.C."/>
            <person name="Kaiser D."/>
            <person name="Slater S.C."/>
            <person name="Durkin A.S."/>
            <person name="Eisen J.A."/>
            <person name="Ronning C.M."/>
            <person name="Barbazuk W.B."/>
            <person name="Blanchard M."/>
            <person name="Field C."/>
            <person name="Halling C."/>
            <person name="Hinkle G."/>
            <person name="Iartchuk O."/>
            <person name="Kim H.S."/>
            <person name="Mackenzie C."/>
            <person name="Madupu R."/>
            <person name="Miller N."/>
            <person name="Shvartsbeyn A."/>
            <person name="Sullivan S.A."/>
            <person name="Vaudin M."/>
            <person name="Wiegand R."/>
            <person name="Kaplan H.B."/>
        </authorList>
    </citation>
    <scope>NUCLEOTIDE SEQUENCE [LARGE SCALE GENOMIC DNA]</scope>
    <source>
        <strain evidence="2">DK1622</strain>
    </source>
</reference>
<dbReference type="eggNOG" id="ENOG5030WWU">
    <property type="taxonomic scope" value="Bacteria"/>
</dbReference>
<name>Q1D224_MYXXD</name>
<protein>
    <submittedName>
        <fullName evidence="1">Uncharacterized protein</fullName>
    </submittedName>
</protein>
<gene>
    <name evidence="1" type="ordered locus">MXAN_5146</name>
</gene>
<dbReference type="InterPro" id="IPR046181">
    <property type="entry name" value="DUF6209"/>
</dbReference>
<keyword evidence="2" id="KW-1185">Reference proteome</keyword>
<evidence type="ECO:0000313" key="1">
    <source>
        <dbReference type="EMBL" id="ABF92898.1"/>
    </source>
</evidence>
<accession>Q1D224</accession>
<dbReference type="Pfam" id="PF19714">
    <property type="entry name" value="DUF6209"/>
    <property type="match status" value="1"/>
</dbReference>
<dbReference type="EnsemblBacteria" id="ABF92898">
    <property type="protein sequence ID" value="ABF92898"/>
    <property type="gene ID" value="MXAN_5146"/>
</dbReference>
<dbReference type="KEGG" id="mxa:MXAN_5146"/>
<dbReference type="AlphaFoldDB" id="Q1D224"/>
<sequence>MGLRRLFTGRARCSISPPSAARLSSDSPLNMAFQPIWISGEAIDLMRGSGLPPSAPSAARKERILVRRFLPSLLPLVLVASTAAAQTTPTSITFDGDWNETPSVELIPVGGQVVVNYDISRLPQCRGTTSSGNPTWTITGHVQVNRGPVVSFWVAGHAPDGNSSQRVLHLPAGLSGALVMWFDISSQGCQAWDSNHGSNYHFAIGAPTLSFNANWDEVIAGTLRAGQQLIVNYDEARLPECRATYNGPAWSIVAQYRFDNGPIQETVVTGSGRSEPTAITAPAGARHLEMWFRNTDRSSCVSYDSNYGSNYHFAVE</sequence>
<evidence type="ECO:0000313" key="2">
    <source>
        <dbReference type="Proteomes" id="UP000002402"/>
    </source>
</evidence>